<keyword evidence="3" id="KW-0132">Cell division</keyword>
<dbReference type="GO" id="GO:0031145">
    <property type="term" value="P:anaphase-promoting complex-dependent catabolic process"/>
    <property type="evidence" value="ECO:0007669"/>
    <property type="project" value="TreeGrafter"/>
</dbReference>
<keyword evidence="5" id="KW-0498">Mitosis</keyword>
<dbReference type="GO" id="GO:0010997">
    <property type="term" value="F:anaphase-promoting complex binding"/>
    <property type="evidence" value="ECO:0007669"/>
    <property type="project" value="InterPro"/>
</dbReference>
<evidence type="ECO:0000256" key="8">
    <source>
        <dbReference type="SAM" id="MobiDB-lite"/>
    </source>
</evidence>
<evidence type="ECO:0000256" key="6">
    <source>
        <dbReference type="ARBA" id="ARBA00023306"/>
    </source>
</evidence>
<dbReference type="InterPro" id="IPR033010">
    <property type="entry name" value="Cdc20/Fizzy"/>
</dbReference>
<dbReference type="InterPro" id="IPR024977">
    <property type="entry name" value="Apc4-like_WD40_dom"/>
</dbReference>
<feature type="repeat" description="WD" evidence="7">
    <location>
        <begin position="405"/>
        <end position="449"/>
    </location>
</feature>
<dbReference type="PROSITE" id="PS50294">
    <property type="entry name" value="WD_REPEATS_REGION"/>
    <property type="match status" value="2"/>
</dbReference>
<dbReference type="SUPFAM" id="SSF50978">
    <property type="entry name" value="WD40 repeat-like"/>
    <property type="match status" value="1"/>
</dbReference>
<proteinExistence type="inferred from homology"/>
<evidence type="ECO:0000256" key="7">
    <source>
        <dbReference type="PROSITE-ProRule" id="PRU00221"/>
    </source>
</evidence>
<dbReference type="Gene3D" id="2.130.10.10">
    <property type="entry name" value="YVTN repeat-like/Quinoprotein amine dehydrogenase"/>
    <property type="match status" value="1"/>
</dbReference>
<dbReference type="PANTHER" id="PTHR19918">
    <property type="entry name" value="CELL DIVISION CYCLE 20 CDC20 FIZZY -RELATED"/>
    <property type="match status" value="1"/>
</dbReference>
<dbReference type="GO" id="GO:0051301">
    <property type="term" value="P:cell division"/>
    <property type="evidence" value="ECO:0007669"/>
    <property type="project" value="UniProtKB-KW"/>
</dbReference>
<name>A0A915PML6_9BILA</name>
<feature type="repeat" description="WD" evidence="7">
    <location>
        <begin position="493"/>
        <end position="524"/>
    </location>
</feature>
<feature type="compositionally biased region" description="Polar residues" evidence="8">
    <location>
        <begin position="16"/>
        <end position="27"/>
    </location>
</feature>
<comment type="similarity">
    <text evidence="1">Belongs to the WD repeat CDC20/Fizzy family.</text>
</comment>
<feature type="region of interest" description="Disordered" evidence="8">
    <location>
        <begin position="1"/>
        <end position="78"/>
    </location>
</feature>
<dbReference type="InterPro" id="IPR036322">
    <property type="entry name" value="WD40_repeat_dom_sf"/>
</dbReference>
<protein>
    <submittedName>
        <fullName evidence="12">Anaphase-promoting complex subunit 4-like WD40 domain-containing protein</fullName>
    </submittedName>
</protein>
<feature type="domain" description="Anaphase-promoting complex subunit 4-like WD40" evidence="9">
    <location>
        <begin position="237"/>
        <end position="297"/>
    </location>
</feature>
<accession>A0A915PML6</accession>
<feature type="repeat" description="WD" evidence="7">
    <location>
        <begin position="358"/>
        <end position="390"/>
    </location>
</feature>
<dbReference type="Proteomes" id="UP000887581">
    <property type="component" value="Unplaced"/>
</dbReference>
<evidence type="ECO:0000256" key="1">
    <source>
        <dbReference type="ARBA" id="ARBA00006445"/>
    </source>
</evidence>
<dbReference type="InterPro" id="IPR001680">
    <property type="entry name" value="WD40_rpt"/>
</dbReference>
<dbReference type="PANTHER" id="PTHR19918:SF8">
    <property type="entry name" value="FI02843P"/>
    <property type="match status" value="1"/>
</dbReference>
<dbReference type="GO" id="GO:1990757">
    <property type="term" value="F:ubiquitin ligase activator activity"/>
    <property type="evidence" value="ECO:0007669"/>
    <property type="project" value="TreeGrafter"/>
</dbReference>
<dbReference type="Pfam" id="PF24807">
    <property type="entry name" value="WD40_CDC20-Fz"/>
    <property type="match status" value="1"/>
</dbReference>
<evidence type="ECO:0000256" key="3">
    <source>
        <dbReference type="ARBA" id="ARBA00022618"/>
    </source>
</evidence>
<evidence type="ECO:0000256" key="4">
    <source>
        <dbReference type="ARBA" id="ARBA00022737"/>
    </source>
</evidence>
<keyword evidence="6" id="KW-0131">Cell cycle</keyword>
<dbReference type="InterPro" id="IPR019775">
    <property type="entry name" value="WD40_repeat_CS"/>
</dbReference>
<dbReference type="PROSITE" id="PS00678">
    <property type="entry name" value="WD_REPEATS_1"/>
    <property type="match status" value="1"/>
</dbReference>
<dbReference type="SMART" id="SM00320">
    <property type="entry name" value="WD40"/>
    <property type="match status" value="5"/>
</dbReference>
<evidence type="ECO:0000313" key="12">
    <source>
        <dbReference type="WBParaSite" id="sdigi.contig185.g5819.t1"/>
    </source>
</evidence>
<dbReference type="AlphaFoldDB" id="A0A915PML6"/>
<dbReference type="GO" id="GO:1905786">
    <property type="term" value="P:positive regulation of anaphase-promoting complex-dependent catabolic process"/>
    <property type="evidence" value="ECO:0007669"/>
    <property type="project" value="TreeGrafter"/>
</dbReference>
<dbReference type="InterPro" id="IPR015943">
    <property type="entry name" value="WD40/YVTN_repeat-like_dom_sf"/>
</dbReference>
<dbReference type="PROSITE" id="PS50082">
    <property type="entry name" value="WD_REPEATS_2"/>
    <property type="match status" value="3"/>
</dbReference>
<dbReference type="GO" id="GO:0005680">
    <property type="term" value="C:anaphase-promoting complex"/>
    <property type="evidence" value="ECO:0007669"/>
    <property type="project" value="TreeGrafter"/>
</dbReference>
<dbReference type="InterPro" id="IPR056150">
    <property type="entry name" value="WD40_CDC20-Fz"/>
</dbReference>
<dbReference type="Pfam" id="PF12894">
    <property type="entry name" value="ANAPC4_WD40"/>
    <property type="match status" value="1"/>
</dbReference>
<organism evidence="11 12">
    <name type="scientific">Setaria digitata</name>
    <dbReference type="NCBI Taxonomy" id="48799"/>
    <lineage>
        <taxon>Eukaryota</taxon>
        <taxon>Metazoa</taxon>
        <taxon>Ecdysozoa</taxon>
        <taxon>Nematoda</taxon>
        <taxon>Chromadorea</taxon>
        <taxon>Rhabditida</taxon>
        <taxon>Spirurina</taxon>
        <taxon>Spiruromorpha</taxon>
        <taxon>Filarioidea</taxon>
        <taxon>Setariidae</taxon>
        <taxon>Setaria</taxon>
    </lineage>
</organism>
<reference evidence="12" key="1">
    <citation type="submission" date="2022-11" db="UniProtKB">
        <authorList>
            <consortium name="WormBaseParasite"/>
        </authorList>
    </citation>
    <scope>IDENTIFICATION</scope>
</reference>
<evidence type="ECO:0000259" key="10">
    <source>
        <dbReference type="Pfam" id="PF24807"/>
    </source>
</evidence>
<sequence length="549" mass="61358">MPFKDSTNKTPRRYQNDNSQIAGTKTPKSAKKENRSISQKTPSHNLSMSFNKSKGGLKRRELTPSRNPNYSGVGGGDRFIPNRSETQFEYANHCLINHNSEDDSLLNMSTSAPTSPSKAEKAYMMKMMRAKSVNDLDTDIEDRILCYKKGKAPQPPLGYLTQPKVLYTSSAMKPSGSVSKGLRYIPNSPERILDAPNFMDDYYMNVIHWSYDNVIAVALTYALYLWNASTGEIITLFELPEESGNYITSVQWAEESSILAVGLSNGFVKLFDPARENSLLRTMQCQISRVGCLAWRQHVLSATNIPSRCPCPEFPDRLLPEIWKNNFYELKLPLRSNDDRVKGLTTLRIAAISHTNTFPGHGQEVCGLVWSSDGHYLASGGGDNLVKIWEPSMLTADDPDPLYNFSDHLASVKAIAFNPHQAHSLATGGGTVDRTIKFWNLASGTLCHSQDTDSQVNALAFTPNYKELISGHGYPGNDLKIWKYPSMTCLKVLTGHTERILGLTISPCGQYVMSASSDESLRLWWCFKVDKSIKQRWATKNSRLVPSVR</sequence>
<feature type="compositionally biased region" description="Polar residues" evidence="8">
    <location>
        <begin position="36"/>
        <end position="52"/>
    </location>
</feature>
<keyword evidence="2 7" id="KW-0853">WD repeat</keyword>
<evidence type="ECO:0000256" key="2">
    <source>
        <dbReference type="ARBA" id="ARBA00022574"/>
    </source>
</evidence>
<evidence type="ECO:0000259" key="9">
    <source>
        <dbReference type="Pfam" id="PF12894"/>
    </source>
</evidence>
<keyword evidence="11" id="KW-1185">Reference proteome</keyword>
<dbReference type="WBParaSite" id="sdigi.contig185.g5819.t1">
    <property type="protein sequence ID" value="sdigi.contig185.g5819.t1"/>
    <property type="gene ID" value="sdigi.contig185.g5819"/>
</dbReference>
<evidence type="ECO:0000256" key="5">
    <source>
        <dbReference type="ARBA" id="ARBA00022776"/>
    </source>
</evidence>
<evidence type="ECO:0000313" key="11">
    <source>
        <dbReference type="Proteomes" id="UP000887581"/>
    </source>
</evidence>
<keyword evidence="4" id="KW-0677">Repeat</keyword>
<feature type="domain" description="CDC20/Fizzy WD40" evidence="10">
    <location>
        <begin position="346"/>
        <end position="524"/>
    </location>
</feature>